<name>A0A1I7WXE6_HETBA</name>
<evidence type="ECO:0000256" key="2">
    <source>
        <dbReference type="ARBA" id="ARBA00022692"/>
    </source>
</evidence>
<organism evidence="6 7">
    <name type="scientific">Heterorhabditis bacteriophora</name>
    <name type="common">Entomopathogenic nematode worm</name>
    <dbReference type="NCBI Taxonomy" id="37862"/>
    <lineage>
        <taxon>Eukaryota</taxon>
        <taxon>Metazoa</taxon>
        <taxon>Ecdysozoa</taxon>
        <taxon>Nematoda</taxon>
        <taxon>Chromadorea</taxon>
        <taxon>Rhabditida</taxon>
        <taxon>Rhabditina</taxon>
        <taxon>Rhabditomorpha</taxon>
        <taxon>Strongyloidea</taxon>
        <taxon>Heterorhabditidae</taxon>
        <taxon>Heterorhabditis</taxon>
    </lineage>
</organism>
<dbReference type="Gene3D" id="1.10.1450.10">
    <property type="entry name" value="Tetraspanin"/>
    <property type="match status" value="1"/>
</dbReference>
<keyword evidence="2 5" id="KW-0812">Transmembrane</keyword>
<keyword evidence="3 5" id="KW-1133">Transmembrane helix</keyword>
<protein>
    <submittedName>
        <fullName evidence="7">Tetraspanin</fullName>
    </submittedName>
</protein>
<dbReference type="InterPro" id="IPR018499">
    <property type="entry name" value="Tetraspanin/Peripherin"/>
</dbReference>
<keyword evidence="6" id="KW-1185">Reference proteome</keyword>
<comment type="subcellular location">
    <subcellularLocation>
        <location evidence="1">Membrane</location>
        <topology evidence="1">Multi-pass membrane protein</topology>
    </subcellularLocation>
</comment>
<evidence type="ECO:0000313" key="7">
    <source>
        <dbReference type="WBParaSite" id="Hba_09881"/>
    </source>
</evidence>
<evidence type="ECO:0000256" key="4">
    <source>
        <dbReference type="ARBA" id="ARBA00023136"/>
    </source>
</evidence>
<reference evidence="7" key="1">
    <citation type="submission" date="2016-11" db="UniProtKB">
        <authorList>
            <consortium name="WormBaseParasite"/>
        </authorList>
    </citation>
    <scope>IDENTIFICATION</scope>
</reference>
<evidence type="ECO:0000313" key="6">
    <source>
        <dbReference type="Proteomes" id="UP000095283"/>
    </source>
</evidence>
<dbReference type="AlphaFoldDB" id="A0A1I7WXE6"/>
<proteinExistence type="predicted"/>
<dbReference type="WBParaSite" id="Hba_09881">
    <property type="protein sequence ID" value="Hba_09881"/>
    <property type="gene ID" value="Hba_09881"/>
</dbReference>
<dbReference type="Proteomes" id="UP000095283">
    <property type="component" value="Unplaced"/>
</dbReference>
<evidence type="ECO:0000256" key="1">
    <source>
        <dbReference type="ARBA" id="ARBA00004141"/>
    </source>
</evidence>
<dbReference type="SUPFAM" id="SSF48652">
    <property type="entry name" value="Tetraspanin"/>
    <property type="match status" value="1"/>
</dbReference>
<evidence type="ECO:0000256" key="3">
    <source>
        <dbReference type="ARBA" id="ARBA00022989"/>
    </source>
</evidence>
<dbReference type="Pfam" id="PF00335">
    <property type="entry name" value="Tetraspanin"/>
    <property type="match status" value="1"/>
</dbReference>
<feature type="transmembrane region" description="Helical" evidence="5">
    <location>
        <begin position="6"/>
        <end position="27"/>
    </location>
</feature>
<sequence>MDLQGYCAVIALMVLVQLVVGLLAFTYSDEINQLASDIQLTDSLNLAKQRYDSTGPTSTDDQTQFWLHTQKSLNCCGVRNVSDWNPLNEPSVLKKYNCILPNYNTGCDKSIRSRMSSDAQFLGAAAMGVVLIEVNLNIPIV</sequence>
<evidence type="ECO:0000256" key="5">
    <source>
        <dbReference type="SAM" id="Phobius"/>
    </source>
</evidence>
<keyword evidence="4 5" id="KW-0472">Membrane</keyword>
<accession>A0A1I7WXE6</accession>
<dbReference type="GO" id="GO:0016020">
    <property type="term" value="C:membrane"/>
    <property type="evidence" value="ECO:0007669"/>
    <property type="project" value="UniProtKB-SubCell"/>
</dbReference>
<dbReference type="InterPro" id="IPR008952">
    <property type="entry name" value="Tetraspanin_EC2_sf"/>
</dbReference>